<evidence type="ECO:0000256" key="2">
    <source>
        <dbReference type="ARBA" id="ARBA00010524"/>
    </source>
</evidence>
<protein>
    <recommendedName>
        <fullName evidence="16">Tafazzin family protein</fullName>
    </recommendedName>
</protein>
<comment type="catalytic activity">
    <reaction evidence="11">
        <text>1'-[1,2-diacyl-sn-glycero-3-phospho],3'-[1-acyl-sn-glycero-3-phospho]-glycerol + a 1,2-diacyl-sn-glycero-3-phosphocholine = a cardiolipin + a 1-acyl-sn-glycero-3-phosphocholine</text>
        <dbReference type="Rhea" id="RHEA:33731"/>
        <dbReference type="ChEBI" id="CHEBI:57643"/>
        <dbReference type="ChEBI" id="CHEBI:58168"/>
        <dbReference type="ChEBI" id="CHEBI:62237"/>
        <dbReference type="ChEBI" id="CHEBI:64743"/>
    </reaction>
    <physiologicalReaction direction="left-to-right" evidence="11">
        <dbReference type="Rhea" id="RHEA:33732"/>
    </physiologicalReaction>
    <physiologicalReaction direction="right-to-left" evidence="11">
        <dbReference type="Rhea" id="RHEA:33733"/>
    </physiologicalReaction>
</comment>
<evidence type="ECO:0000256" key="3">
    <source>
        <dbReference type="ARBA" id="ARBA00022679"/>
    </source>
</evidence>
<dbReference type="SMART" id="SM00563">
    <property type="entry name" value="PlsC"/>
    <property type="match status" value="1"/>
</dbReference>
<evidence type="ECO:0000256" key="5">
    <source>
        <dbReference type="ARBA" id="ARBA00022792"/>
    </source>
</evidence>
<proteinExistence type="inferred from homology"/>
<comment type="catalytic activity">
    <reaction evidence="14">
        <text>1-hexadecanoyl-2-(9Z,12Z-octadecadienoyl)-sn-glycero-3-phospho-(1'-sn-glycerol) + 1-(9Z-octadecenoyl)-sn-glycero-3-phosphate = 1-(9Z)-octadecenoyl-2-(9Z,12Z)-octadecadienoyl-sn-glycero-3-phosphate + 1-hexadecanoyl-sn-glycero-3-phospho-(1'-sn-glycerol)</text>
        <dbReference type="Rhea" id="RHEA:67752"/>
        <dbReference type="ChEBI" id="CHEBI:72840"/>
        <dbReference type="ChEBI" id="CHEBI:74544"/>
        <dbReference type="ChEBI" id="CHEBI:74563"/>
        <dbReference type="ChEBI" id="CHEBI:75158"/>
    </reaction>
    <physiologicalReaction direction="left-to-right" evidence="14">
        <dbReference type="Rhea" id="RHEA:67753"/>
    </physiologicalReaction>
    <physiologicalReaction direction="right-to-left" evidence="14">
        <dbReference type="Rhea" id="RHEA:67754"/>
    </physiologicalReaction>
</comment>
<evidence type="ECO:0000256" key="14">
    <source>
        <dbReference type="ARBA" id="ARBA00048978"/>
    </source>
</evidence>
<keyword evidence="5" id="KW-0999">Mitochondrion inner membrane</keyword>
<dbReference type="CDD" id="cd07989">
    <property type="entry name" value="LPLAT_AGPAT-like"/>
    <property type="match status" value="1"/>
</dbReference>
<keyword evidence="3" id="KW-0808">Transferase</keyword>
<dbReference type="PANTHER" id="PTHR12497">
    <property type="entry name" value="TAZ PROTEIN TAFAZZIN"/>
    <property type="match status" value="1"/>
</dbReference>
<evidence type="ECO:0000256" key="15">
    <source>
        <dbReference type="ARBA" id="ARBA00049543"/>
    </source>
</evidence>
<dbReference type="Proteomes" id="UP001295444">
    <property type="component" value="Chromosome 09"/>
</dbReference>
<name>A0AAD1WMC3_PELCU</name>
<dbReference type="EMBL" id="OW240920">
    <property type="protein sequence ID" value="CAH2317151.1"/>
    <property type="molecule type" value="Genomic_DNA"/>
</dbReference>
<comment type="catalytic activity">
    <reaction evidence="12">
        <text>1-hexadecanoyl-2-(9Z,12Z-octadecadienoyl)-sn-glycero-3-phosphocholine + 1-hexadecanoyl-sn-glycero-3-phosphocholine = 2-(9Z,12Z-octadecadienoyl)-sn-glycero-3-phosphocholine + 1,2-dihexadecanoyl-sn-glycero-3-phosphocholine</text>
        <dbReference type="Rhea" id="RHEA:68988"/>
        <dbReference type="ChEBI" id="CHEBI:72998"/>
        <dbReference type="ChEBI" id="CHEBI:72999"/>
        <dbReference type="ChEBI" id="CHEBI:73002"/>
        <dbReference type="ChEBI" id="CHEBI:76084"/>
    </reaction>
    <physiologicalReaction direction="left-to-right" evidence="12">
        <dbReference type="Rhea" id="RHEA:68989"/>
    </physiologicalReaction>
    <physiologicalReaction direction="right-to-left" evidence="12">
        <dbReference type="Rhea" id="RHEA:68990"/>
    </physiologicalReaction>
</comment>
<dbReference type="InterPro" id="IPR002123">
    <property type="entry name" value="Plipid/glycerol_acylTrfase"/>
</dbReference>
<dbReference type="GO" id="GO:0035965">
    <property type="term" value="P:cardiolipin acyl-chain remodeling"/>
    <property type="evidence" value="ECO:0007669"/>
    <property type="project" value="TreeGrafter"/>
</dbReference>
<evidence type="ECO:0000256" key="12">
    <source>
        <dbReference type="ARBA" id="ARBA00048255"/>
    </source>
</evidence>
<keyword evidence="4" id="KW-1000">Mitochondrion outer membrane</keyword>
<dbReference type="GO" id="GO:0005743">
    <property type="term" value="C:mitochondrial inner membrane"/>
    <property type="evidence" value="ECO:0007669"/>
    <property type="project" value="UniProtKB-SubCell"/>
</dbReference>
<evidence type="ECO:0000256" key="6">
    <source>
        <dbReference type="ARBA" id="ARBA00023098"/>
    </source>
</evidence>
<dbReference type="AlphaFoldDB" id="A0AAD1WMC3"/>
<organism evidence="18 19">
    <name type="scientific">Pelobates cultripes</name>
    <name type="common">Western spadefoot toad</name>
    <dbReference type="NCBI Taxonomy" id="61616"/>
    <lineage>
        <taxon>Eukaryota</taxon>
        <taxon>Metazoa</taxon>
        <taxon>Chordata</taxon>
        <taxon>Craniata</taxon>
        <taxon>Vertebrata</taxon>
        <taxon>Euteleostomi</taxon>
        <taxon>Amphibia</taxon>
        <taxon>Batrachia</taxon>
        <taxon>Anura</taxon>
        <taxon>Pelobatoidea</taxon>
        <taxon>Pelobatidae</taxon>
        <taxon>Pelobates</taxon>
    </lineage>
</organism>
<sequence length="265" mass="30879">MPLLVKWPFPAHPCLIRNITSTVVMGFVGTYSWFWTSELLAEYMNHLNVHNKEVLYELIERRNPHTPLITISNHQSCMDDPHLWGILKLKHIWNLRRMRWTPTAADICFTKEFHSMFFSLGKCVPVCRGDGVYQRGMDFIVEKLNHGDWVHVFPEGKVNMSQDFVRLKWGIGRLISECRQNPIILPVWHMGMNDVLPNEPPYIPRCGKKITVLVGKPVSAMAIVEKMRSENTPSVEMRKAVTDYIQDELRKLKFQAEALHQCLQR</sequence>
<keyword evidence="9" id="KW-0012">Acyltransferase</keyword>
<dbReference type="GO" id="GO:0007007">
    <property type="term" value="P:inner mitochondrial membrane organization"/>
    <property type="evidence" value="ECO:0007669"/>
    <property type="project" value="TreeGrafter"/>
</dbReference>
<evidence type="ECO:0000256" key="7">
    <source>
        <dbReference type="ARBA" id="ARBA00023128"/>
    </source>
</evidence>
<evidence type="ECO:0000256" key="13">
    <source>
        <dbReference type="ARBA" id="ARBA00048751"/>
    </source>
</evidence>
<comment type="catalytic activity">
    <reaction evidence="15">
        <text>1,2-di-(9Z-octadecenoyl)-sn-glycero-3-phosphocholine + 1-hexadecanoyl-sn-glycero-3-phosphocholine = 1-hexadecanoyl-2-(9Z-octadecenoyl)-sn-glycero-3-phosphocholine + 1-(9Z-octadecenoyl)-sn-glycero-3-phosphocholine</text>
        <dbReference type="Rhea" id="RHEA:43816"/>
        <dbReference type="ChEBI" id="CHEBI:28610"/>
        <dbReference type="ChEBI" id="CHEBI:72998"/>
        <dbReference type="ChEBI" id="CHEBI:73001"/>
        <dbReference type="ChEBI" id="CHEBI:74669"/>
    </reaction>
    <physiologicalReaction direction="left-to-right" evidence="15">
        <dbReference type="Rhea" id="RHEA:43817"/>
    </physiologicalReaction>
    <physiologicalReaction direction="right-to-left" evidence="15">
        <dbReference type="Rhea" id="RHEA:43818"/>
    </physiologicalReaction>
</comment>
<evidence type="ECO:0000256" key="8">
    <source>
        <dbReference type="ARBA" id="ARBA00023136"/>
    </source>
</evidence>
<comment type="similarity">
    <text evidence="2 16">Belongs to the taffazin family.</text>
</comment>
<evidence type="ECO:0000256" key="4">
    <source>
        <dbReference type="ARBA" id="ARBA00022787"/>
    </source>
</evidence>
<dbReference type="GO" id="GO:0005741">
    <property type="term" value="C:mitochondrial outer membrane"/>
    <property type="evidence" value="ECO:0007669"/>
    <property type="project" value="UniProtKB-SubCell"/>
</dbReference>
<dbReference type="GO" id="GO:0047184">
    <property type="term" value="F:1-acylglycerophosphocholine O-acyltransferase activity"/>
    <property type="evidence" value="ECO:0007669"/>
    <property type="project" value="TreeGrafter"/>
</dbReference>
<evidence type="ECO:0000256" key="16">
    <source>
        <dbReference type="RuleBase" id="RU365062"/>
    </source>
</evidence>
<accession>A0AAD1WMC3</accession>
<dbReference type="SUPFAM" id="SSF69593">
    <property type="entry name" value="Glycerol-3-phosphate (1)-acyltransferase"/>
    <property type="match status" value="1"/>
</dbReference>
<evidence type="ECO:0000313" key="18">
    <source>
        <dbReference type="EMBL" id="CAH2317151.1"/>
    </source>
</evidence>
<keyword evidence="19" id="KW-1185">Reference proteome</keyword>
<dbReference type="Pfam" id="PF01553">
    <property type="entry name" value="Acyltransferase"/>
    <property type="match status" value="1"/>
</dbReference>
<evidence type="ECO:0000256" key="11">
    <source>
        <dbReference type="ARBA" id="ARBA00047906"/>
    </source>
</evidence>
<evidence type="ECO:0000256" key="9">
    <source>
        <dbReference type="ARBA" id="ARBA00023315"/>
    </source>
</evidence>
<feature type="domain" description="Phospholipid/glycerol acyltransferase" evidence="17">
    <location>
        <begin position="68"/>
        <end position="192"/>
    </location>
</feature>
<evidence type="ECO:0000256" key="1">
    <source>
        <dbReference type="ARBA" id="ARBA00004137"/>
    </source>
</evidence>
<keyword evidence="7" id="KW-0496">Mitochondrion</keyword>
<evidence type="ECO:0000313" key="19">
    <source>
        <dbReference type="Proteomes" id="UP001295444"/>
    </source>
</evidence>
<keyword evidence="6" id="KW-0443">Lipid metabolism</keyword>
<dbReference type="InterPro" id="IPR000872">
    <property type="entry name" value="Tafazzin"/>
</dbReference>
<dbReference type="PRINTS" id="PR00979">
    <property type="entry name" value="TAFAZZIN"/>
</dbReference>
<gene>
    <name evidence="18" type="ORF">PECUL_23A021790</name>
</gene>
<comment type="subcellular location">
    <subcellularLocation>
        <location evidence="1">Mitochondrion inner membrane</location>
        <topology evidence="1">Peripheral membrane protein</topology>
        <orientation evidence="1">Intermembrane side</orientation>
    </subcellularLocation>
    <subcellularLocation>
        <location evidence="10">Mitochondrion outer membrane</location>
        <topology evidence="10">Peripheral membrane protein</topology>
        <orientation evidence="10">Intermembrane side</orientation>
    </subcellularLocation>
</comment>
<evidence type="ECO:0000259" key="17">
    <source>
        <dbReference type="SMART" id="SM00563"/>
    </source>
</evidence>
<dbReference type="PANTHER" id="PTHR12497:SF0">
    <property type="entry name" value="TAFAZZIN"/>
    <property type="match status" value="1"/>
</dbReference>
<reference evidence="18" key="1">
    <citation type="submission" date="2022-03" db="EMBL/GenBank/DDBJ databases">
        <authorList>
            <person name="Alioto T."/>
            <person name="Alioto T."/>
            <person name="Gomez Garrido J."/>
        </authorList>
    </citation>
    <scope>NUCLEOTIDE SEQUENCE</scope>
</reference>
<comment type="catalytic activity">
    <reaction evidence="13">
        <text>a 1-acyl-sn-glycero-3-phosphate + a 1,2-diacyl-sn-glycero-3-phospho-(1'-sn-glycerol) = 1-acyl-sn-glycero-3-phospho-(1'-sn-glycerol) + a 1,2-diacyl-sn-glycero-3-phosphate</text>
        <dbReference type="Rhea" id="RHEA:67748"/>
        <dbReference type="ChEBI" id="CHEBI:57970"/>
        <dbReference type="ChEBI" id="CHEBI:58608"/>
        <dbReference type="ChEBI" id="CHEBI:64716"/>
        <dbReference type="ChEBI" id="CHEBI:64840"/>
    </reaction>
    <physiologicalReaction direction="left-to-right" evidence="13">
        <dbReference type="Rhea" id="RHEA:67749"/>
    </physiologicalReaction>
    <physiologicalReaction direction="right-to-left" evidence="13">
        <dbReference type="Rhea" id="RHEA:67750"/>
    </physiologicalReaction>
</comment>
<evidence type="ECO:0000256" key="10">
    <source>
        <dbReference type="ARBA" id="ARBA00024323"/>
    </source>
</evidence>
<keyword evidence="8" id="KW-0472">Membrane</keyword>